<reference evidence="3 4" key="1">
    <citation type="submission" date="2014-11" db="EMBL/GenBank/DDBJ databases">
        <authorList>
            <person name="Zhu J."/>
            <person name="Qi W."/>
            <person name="Song R."/>
        </authorList>
    </citation>
    <scope>NUCLEOTIDE SEQUENCE [LARGE SCALE GENOMIC DNA]</scope>
</reference>
<dbReference type="PANTHER" id="PTHR34801:SF6">
    <property type="entry name" value="SLL1620 PROTEIN"/>
    <property type="match status" value="1"/>
</dbReference>
<evidence type="ECO:0000313" key="4">
    <source>
        <dbReference type="Proteomes" id="UP000041254"/>
    </source>
</evidence>
<dbReference type="AlphaFoldDB" id="A0A0G4GCX0"/>
<dbReference type="PANTHER" id="PTHR34801">
    <property type="entry name" value="EXPRESSED PROTEIN"/>
    <property type="match status" value="1"/>
</dbReference>
<dbReference type="Proteomes" id="UP000041254">
    <property type="component" value="Unassembled WGS sequence"/>
</dbReference>
<evidence type="ECO:0000313" key="3">
    <source>
        <dbReference type="EMBL" id="CEM27118.1"/>
    </source>
</evidence>
<accession>A0A0G4GCX0</accession>
<dbReference type="VEuPathDB" id="CryptoDB:Vbra_17432"/>
<dbReference type="OrthoDB" id="448536at2759"/>
<gene>
    <name evidence="3" type="ORF">Vbra_17432</name>
</gene>
<keyword evidence="2" id="KW-0732">Signal</keyword>
<feature type="signal peptide" evidence="2">
    <location>
        <begin position="1"/>
        <end position="19"/>
    </location>
</feature>
<dbReference type="Pfam" id="PF07386">
    <property type="entry name" value="DUF1499"/>
    <property type="match status" value="1"/>
</dbReference>
<evidence type="ECO:0000256" key="1">
    <source>
        <dbReference type="SAM" id="MobiDB-lite"/>
    </source>
</evidence>
<name>A0A0G4GCX0_VITBC</name>
<organism evidence="3 4">
    <name type="scientific">Vitrella brassicaformis (strain CCMP3155)</name>
    <dbReference type="NCBI Taxonomy" id="1169540"/>
    <lineage>
        <taxon>Eukaryota</taxon>
        <taxon>Sar</taxon>
        <taxon>Alveolata</taxon>
        <taxon>Colpodellida</taxon>
        <taxon>Vitrellaceae</taxon>
        <taxon>Vitrella</taxon>
    </lineage>
</organism>
<protein>
    <recommendedName>
        <fullName evidence="5">DUF1499 domain-containing protein</fullName>
    </recommendedName>
</protein>
<evidence type="ECO:0008006" key="5">
    <source>
        <dbReference type="Google" id="ProtNLM"/>
    </source>
</evidence>
<keyword evidence="4" id="KW-1185">Reference proteome</keyword>
<dbReference type="InParanoid" id="A0A0G4GCX0"/>
<feature type="region of interest" description="Disordered" evidence="1">
    <location>
        <begin position="49"/>
        <end position="68"/>
    </location>
</feature>
<evidence type="ECO:0000256" key="2">
    <source>
        <dbReference type="SAM" id="SignalP"/>
    </source>
</evidence>
<proteinExistence type="predicted"/>
<feature type="chain" id="PRO_5005190004" description="DUF1499 domain-containing protein" evidence="2">
    <location>
        <begin position="20"/>
        <end position="300"/>
    </location>
</feature>
<dbReference type="EMBL" id="CDMY01000628">
    <property type="protein sequence ID" value="CEM27118.1"/>
    <property type="molecule type" value="Genomic_DNA"/>
</dbReference>
<dbReference type="InterPro" id="IPR010865">
    <property type="entry name" value="DUF1499"/>
</dbReference>
<sequence>MTLHVYAFIIAFAASSTSAFQQHRVGGGIRTHRHSGQEHLSERSLLMQPRTSASSLVRRASREDPTPNAPRRVFAPLVAASLALFLLPSLSLARSDAPAQCTSLQRQLLGGSSECLGVDQDLLSYCPDGSSSCVSSQDDRPAFFQEPWMYEEIEPDMLMRRLKAALALLPKVQVKQVVSSERYLRVEIADETLKTVDDVEFYLTPGDNTVQFRAARRDSLPDFGVNRRRLESIRIALGLEKVPVLRYRRTIFPWESPLDQFGPSMAKTIWDKMDAAEIRVPPEVVNRDVIKEGLGRPIEK</sequence>